<organism evidence="2 3">
    <name type="scientific">Candidatus Southlakia epibionticum</name>
    <dbReference type="NCBI Taxonomy" id="3043284"/>
    <lineage>
        <taxon>Bacteria</taxon>
        <taxon>Candidatus Saccharimonadota</taxon>
        <taxon>Candidatus Saccharimonadia</taxon>
        <taxon>Candidatus Saccharimonadales</taxon>
        <taxon>Candidatus Saccharimonadaceae</taxon>
        <taxon>Candidatus Southlakia</taxon>
    </lineage>
</organism>
<accession>A0ABY8WUF2</accession>
<dbReference type="Gene3D" id="2.40.320.10">
    <property type="entry name" value="Hypothetical Protein Pfu-838710-001"/>
    <property type="match status" value="1"/>
</dbReference>
<proteinExistence type="predicted"/>
<dbReference type="EMBL" id="CP124550">
    <property type="protein sequence ID" value="WIO45822.1"/>
    <property type="molecule type" value="Genomic_DNA"/>
</dbReference>
<evidence type="ECO:0000313" key="3">
    <source>
        <dbReference type="Proteomes" id="UP001177295"/>
    </source>
</evidence>
<evidence type="ECO:0000313" key="2">
    <source>
        <dbReference type="EMBL" id="WIO45822.1"/>
    </source>
</evidence>
<feature type="domain" description="CYTH" evidence="1">
    <location>
        <begin position="2"/>
        <end position="77"/>
    </location>
</feature>
<dbReference type="SUPFAM" id="SSF55154">
    <property type="entry name" value="CYTH-like phosphatases"/>
    <property type="match status" value="1"/>
</dbReference>
<dbReference type="PROSITE" id="PS51707">
    <property type="entry name" value="CYTH"/>
    <property type="match status" value="1"/>
</dbReference>
<gene>
    <name evidence="2" type="ORF">SEML1_0192</name>
</gene>
<dbReference type="RefSeq" id="WP_376754192.1">
    <property type="nucleotide sequence ID" value="NZ_CP124550.1"/>
</dbReference>
<dbReference type="InterPro" id="IPR033469">
    <property type="entry name" value="CYTH-like_dom_sf"/>
</dbReference>
<dbReference type="InterPro" id="IPR023577">
    <property type="entry name" value="CYTH_domain"/>
</dbReference>
<dbReference type="Proteomes" id="UP001177295">
    <property type="component" value="Chromosome"/>
</dbReference>
<evidence type="ECO:0000259" key="1">
    <source>
        <dbReference type="PROSITE" id="PS51707"/>
    </source>
</evidence>
<protein>
    <submittedName>
        <fullName evidence="2">Class IV adenylate cyclase</fullName>
    </submittedName>
</protein>
<sequence length="77" mass="8906">MKTEYEAKFVNISTSEIRQKLRSLGGSSEKPERLMRRVTIDSPEMKQNKGYLRVRDEGDCVTMTYKQFDKLSVDGAK</sequence>
<reference evidence="2 3" key="1">
    <citation type="journal article" date="2023" name="Cell">
        <title>Genetic manipulation of Patescibacteria provides mechanistic insights into microbial dark matter and the epibiotic lifestyle.</title>
        <authorList>
            <person name="Wang Y."/>
            <person name="Gallagher L.A."/>
            <person name="Andrade P.A."/>
            <person name="Liu A."/>
            <person name="Humphreys I.R."/>
            <person name="Turkarslan S."/>
            <person name="Cutler K.J."/>
            <person name="Arrieta-Ortiz M.L."/>
            <person name="Li Y."/>
            <person name="Radey M.C."/>
            <person name="McLean J.S."/>
            <person name="Cong Q."/>
            <person name="Baker D."/>
            <person name="Baliga N.S."/>
            <person name="Peterson S.B."/>
            <person name="Mougous J.D."/>
        </authorList>
    </citation>
    <scope>NUCLEOTIDE SEQUENCE [LARGE SCALE GENOMIC DNA]</scope>
    <source>
        <strain evidence="2 3">ML1</strain>
    </source>
</reference>
<keyword evidence="3" id="KW-1185">Reference proteome</keyword>
<name>A0ABY8WUF2_9BACT</name>